<keyword evidence="4" id="KW-1185">Reference proteome</keyword>
<protein>
    <submittedName>
        <fullName evidence="3">UDP-glucuronosyltransferase 2A3</fullName>
    </submittedName>
</protein>
<gene>
    <name evidence="3" type="ORF">SUNI508_01068</name>
</gene>
<evidence type="ECO:0000313" key="3">
    <source>
        <dbReference type="EMBL" id="KAK9419091.1"/>
    </source>
</evidence>
<reference evidence="3 4" key="1">
    <citation type="journal article" date="2024" name="J. Plant Pathol.">
        <title>Sequence and assembly of the genome of Seiridium unicorne, isolate CBS 538.82, causal agent of cypress canker disease.</title>
        <authorList>
            <person name="Scali E."/>
            <person name="Rocca G.D."/>
            <person name="Danti R."/>
            <person name="Garbelotto M."/>
            <person name="Barberini S."/>
            <person name="Baroncelli R."/>
            <person name="Emiliani G."/>
        </authorList>
    </citation>
    <scope>NUCLEOTIDE SEQUENCE [LARGE SCALE GENOMIC DNA]</scope>
    <source>
        <strain evidence="3 4">BM-138-508</strain>
    </source>
</reference>
<proteinExistence type="predicted"/>
<dbReference type="InterPro" id="IPR002213">
    <property type="entry name" value="UDP_glucos_trans"/>
</dbReference>
<dbReference type="CDD" id="cd03784">
    <property type="entry name" value="GT1_Gtf-like"/>
    <property type="match status" value="1"/>
</dbReference>
<evidence type="ECO:0000259" key="2">
    <source>
        <dbReference type="Pfam" id="PF06722"/>
    </source>
</evidence>
<evidence type="ECO:0000256" key="1">
    <source>
        <dbReference type="ARBA" id="ARBA00022679"/>
    </source>
</evidence>
<dbReference type="InterPro" id="IPR010610">
    <property type="entry name" value="EryCIII-like_C"/>
</dbReference>
<name>A0ABR2UXI5_9PEZI</name>
<keyword evidence="1" id="KW-0808">Transferase</keyword>
<dbReference type="Gene3D" id="3.40.50.2000">
    <property type="entry name" value="Glycogen Phosphorylase B"/>
    <property type="match status" value="2"/>
</dbReference>
<dbReference type="SUPFAM" id="SSF53756">
    <property type="entry name" value="UDP-Glycosyltransferase/glycogen phosphorylase"/>
    <property type="match status" value="1"/>
</dbReference>
<dbReference type="PANTHER" id="PTHR48050:SF13">
    <property type="entry name" value="STEROL 3-BETA-GLUCOSYLTRANSFERASE UGT80A2"/>
    <property type="match status" value="1"/>
</dbReference>
<comment type="caution">
    <text evidence="3">The sequence shown here is derived from an EMBL/GenBank/DDBJ whole genome shotgun (WGS) entry which is preliminary data.</text>
</comment>
<organism evidence="3 4">
    <name type="scientific">Seiridium unicorne</name>
    <dbReference type="NCBI Taxonomy" id="138068"/>
    <lineage>
        <taxon>Eukaryota</taxon>
        <taxon>Fungi</taxon>
        <taxon>Dikarya</taxon>
        <taxon>Ascomycota</taxon>
        <taxon>Pezizomycotina</taxon>
        <taxon>Sordariomycetes</taxon>
        <taxon>Xylariomycetidae</taxon>
        <taxon>Amphisphaeriales</taxon>
        <taxon>Sporocadaceae</taxon>
        <taxon>Seiridium</taxon>
    </lineage>
</organism>
<dbReference type="EMBL" id="JARVKF010000330">
    <property type="protein sequence ID" value="KAK9419091.1"/>
    <property type="molecule type" value="Genomic_DNA"/>
</dbReference>
<dbReference type="PANTHER" id="PTHR48050">
    <property type="entry name" value="STEROL 3-BETA-GLUCOSYLTRANSFERASE"/>
    <property type="match status" value="1"/>
</dbReference>
<dbReference type="InterPro" id="IPR050426">
    <property type="entry name" value="Glycosyltransferase_28"/>
</dbReference>
<sequence length="455" mass="48854">MAVSAKPLVVLTSTPGTGHANPMKTIAKALILDGYEVTAVSSSAYRQHFEDAGCNYVAIQGYGDYADDDRDTKWPERVLMEPGPEQFAWTVEQSFVRVIPDQLAAVQKAITSLREKYPGRPVVLLNESAFLGPLPLLKGARGAKPDGFIGIGINPISLSSKDTAPYGTGLPPPTSPAEAAQYAGMLDGLKSIFTKGQALFDDILRDLGAEPGDGFFVDVPFLWPDRFLQMCPASMMYSRSDAPRSLKFAGGMPRLPQSTDKTLSASEKPEWLSTEVANNPARKDIVFVCQGTVRMDWNDIVIPTMEALKDRPNTLVVVALGKRGAKLDPSVQVPDNARVADYLPFDDILPLSSVFVGNGAYGGVRPSLAHGTPLVVAGDSEDKPEMCAIAEWIGVAVNLRTGNPTSQALRAGIDKVLSEPKYKKAAQKVQAEMKAADPIRVIAENIDEVVAGVKA</sequence>
<dbReference type="Pfam" id="PF06722">
    <property type="entry name" value="EryCIII-like_C"/>
    <property type="match status" value="1"/>
</dbReference>
<feature type="domain" description="Erythromycin biosynthesis protein CIII-like C-terminal" evidence="2">
    <location>
        <begin position="328"/>
        <end position="437"/>
    </location>
</feature>
<dbReference type="Proteomes" id="UP001408356">
    <property type="component" value="Unassembled WGS sequence"/>
</dbReference>
<evidence type="ECO:0000313" key="4">
    <source>
        <dbReference type="Proteomes" id="UP001408356"/>
    </source>
</evidence>
<accession>A0ABR2UXI5</accession>